<dbReference type="EMBL" id="OA885152">
    <property type="protein sequence ID" value="CAD7281715.1"/>
    <property type="molecule type" value="Genomic_DNA"/>
</dbReference>
<accession>A0A7R9BUZ6</accession>
<evidence type="ECO:0000313" key="3">
    <source>
        <dbReference type="Proteomes" id="UP000678499"/>
    </source>
</evidence>
<feature type="compositionally biased region" description="Basic and acidic residues" evidence="1">
    <location>
        <begin position="196"/>
        <end position="206"/>
    </location>
</feature>
<dbReference type="EMBL" id="CAJPEX010003115">
    <property type="protein sequence ID" value="CAG0921867.1"/>
    <property type="molecule type" value="Genomic_DNA"/>
</dbReference>
<gene>
    <name evidence="2" type="ORF">NMOB1V02_LOCUS9352</name>
</gene>
<reference evidence="2" key="1">
    <citation type="submission" date="2020-11" db="EMBL/GenBank/DDBJ databases">
        <authorList>
            <person name="Tran Van P."/>
        </authorList>
    </citation>
    <scope>NUCLEOTIDE SEQUENCE</scope>
</reference>
<feature type="non-terminal residue" evidence="2">
    <location>
        <position position="466"/>
    </location>
</feature>
<evidence type="ECO:0000256" key="1">
    <source>
        <dbReference type="SAM" id="MobiDB-lite"/>
    </source>
</evidence>
<keyword evidence="3" id="KW-1185">Reference proteome</keyword>
<organism evidence="2">
    <name type="scientific">Notodromas monacha</name>
    <dbReference type="NCBI Taxonomy" id="399045"/>
    <lineage>
        <taxon>Eukaryota</taxon>
        <taxon>Metazoa</taxon>
        <taxon>Ecdysozoa</taxon>
        <taxon>Arthropoda</taxon>
        <taxon>Crustacea</taxon>
        <taxon>Oligostraca</taxon>
        <taxon>Ostracoda</taxon>
        <taxon>Podocopa</taxon>
        <taxon>Podocopida</taxon>
        <taxon>Cypridocopina</taxon>
        <taxon>Cypridoidea</taxon>
        <taxon>Cyprididae</taxon>
        <taxon>Notodromas</taxon>
    </lineage>
</organism>
<protein>
    <submittedName>
        <fullName evidence="2">Uncharacterized protein</fullName>
    </submittedName>
</protein>
<evidence type="ECO:0000313" key="2">
    <source>
        <dbReference type="EMBL" id="CAD7281715.1"/>
    </source>
</evidence>
<dbReference type="Proteomes" id="UP000678499">
    <property type="component" value="Unassembled WGS sequence"/>
</dbReference>
<name>A0A7R9BUZ6_9CRUS</name>
<dbReference type="AlphaFoldDB" id="A0A7R9BUZ6"/>
<feature type="region of interest" description="Disordered" evidence="1">
    <location>
        <begin position="148"/>
        <end position="210"/>
    </location>
</feature>
<sequence length="466" mass="52766">MKKGTKMEPSSIRTANTQTNRYCPNLTTSVTETDLSPDTLSSVEECEGCALSRNFVQFMKTKRLDVDAREVISIETAKSTAEDCARCKLVMNLIINLLRFCRDDIVLFNLVMATQYAIKNQVQILASADLGESNVAINEEKAGPAPCQLRRVIPSRMSKKRTHSSSSSRKYNSNSASMSECDEGMTNASKKKSVRCAKERSKKGEEASSYQHYYTIRQEEEQQCHEPAQTPDRVFNRGEQQMSRHDESPDFSFLTLDDYRCFIRAFRERVRGPDAESLSRVDLVKRWRRPVQARIIRILKEKFVSRTTALLLAKHVPFRILKKLNLNLYTSKYFLRSSALSALYTGPHAECSKNAESIEEISMPTTSENSSASGICPDNIIAISVNGNTDTMKHFKACVKNVEEMVWGRKWNHLESEYCGFRKTRSGIVSQDASEEDFELIPILISITILDGGAYWQRYLEGAQAG</sequence>
<proteinExistence type="predicted"/>
<feature type="compositionally biased region" description="Low complexity" evidence="1">
    <location>
        <begin position="164"/>
        <end position="179"/>
    </location>
</feature>